<name>A0ABW0P0A0_9HYPH</name>
<evidence type="ECO:0000313" key="2">
    <source>
        <dbReference type="Proteomes" id="UP001596060"/>
    </source>
</evidence>
<sequence length="149" mass="16401">MDSFGYVYLVVDRDEVSGIARNGLKSRPVRVEGEGEVLVDGLYFSTTAQGALRGCNPAKAHLLRFNVDNVSEITEIQDARSPGRSIDYAAAGPAAFAIPAIEIDFRTPNKPYWRPLEAYRPPRATKSARVQSDFSSRLGRREIADKISA</sequence>
<reference evidence="2" key="1">
    <citation type="journal article" date="2019" name="Int. J. Syst. Evol. Microbiol.">
        <title>The Global Catalogue of Microorganisms (GCM) 10K type strain sequencing project: providing services to taxonomists for standard genome sequencing and annotation.</title>
        <authorList>
            <consortium name="The Broad Institute Genomics Platform"/>
            <consortium name="The Broad Institute Genome Sequencing Center for Infectious Disease"/>
            <person name="Wu L."/>
            <person name="Ma J."/>
        </authorList>
    </citation>
    <scope>NUCLEOTIDE SEQUENCE [LARGE SCALE GENOMIC DNA]</scope>
    <source>
        <strain evidence="2">CCUG 43117</strain>
    </source>
</reference>
<keyword evidence="2" id="KW-1185">Reference proteome</keyword>
<comment type="caution">
    <text evidence="1">The sequence shown here is derived from an EMBL/GenBank/DDBJ whole genome shotgun (WGS) entry which is preliminary data.</text>
</comment>
<proteinExistence type="predicted"/>
<gene>
    <name evidence="1" type="ORF">ACFPN9_09610</name>
</gene>
<organism evidence="1 2">
    <name type="scientific">Bosea massiliensis</name>
    <dbReference type="NCBI Taxonomy" id="151419"/>
    <lineage>
        <taxon>Bacteria</taxon>
        <taxon>Pseudomonadati</taxon>
        <taxon>Pseudomonadota</taxon>
        <taxon>Alphaproteobacteria</taxon>
        <taxon>Hyphomicrobiales</taxon>
        <taxon>Boseaceae</taxon>
        <taxon>Bosea</taxon>
    </lineage>
</organism>
<dbReference type="EMBL" id="JBHSLU010000017">
    <property type="protein sequence ID" value="MFC5505513.1"/>
    <property type="molecule type" value="Genomic_DNA"/>
</dbReference>
<dbReference type="RefSeq" id="WP_068078854.1">
    <property type="nucleotide sequence ID" value="NZ_JBHSLU010000017.1"/>
</dbReference>
<evidence type="ECO:0000313" key="1">
    <source>
        <dbReference type="EMBL" id="MFC5505513.1"/>
    </source>
</evidence>
<protein>
    <submittedName>
        <fullName evidence="1">Uncharacterized protein</fullName>
    </submittedName>
</protein>
<dbReference type="Proteomes" id="UP001596060">
    <property type="component" value="Unassembled WGS sequence"/>
</dbReference>
<accession>A0ABW0P0A0</accession>